<name>A0A7K0FKW2_9SPHI</name>
<dbReference type="GO" id="GO:0003723">
    <property type="term" value="F:RNA binding"/>
    <property type="evidence" value="ECO:0007669"/>
    <property type="project" value="InterPro"/>
</dbReference>
<keyword evidence="6" id="KW-1185">Reference proteome</keyword>
<protein>
    <submittedName>
        <fullName evidence="5">RNA methyltransferase</fullName>
    </submittedName>
</protein>
<dbReference type="AlphaFoldDB" id="A0A7K0FKW2"/>
<gene>
    <name evidence="5" type="ORF">GJJ64_05360</name>
</gene>
<dbReference type="EMBL" id="WKJI01000001">
    <property type="protein sequence ID" value="MRX46609.1"/>
    <property type="molecule type" value="Genomic_DNA"/>
</dbReference>
<dbReference type="InterPro" id="IPR053888">
    <property type="entry name" value="MRM3-like_sub_bind"/>
</dbReference>
<dbReference type="PANTHER" id="PTHR43191">
    <property type="entry name" value="RRNA METHYLTRANSFERASE 3"/>
    <property type="match status" value="1"/>
</dbReference>
<dbReference type="CDD" id="cd18109">
    <property type="entry name" value="SpoU-like_RNA-MTase"/>
    <property type="match status" value="1"/>
</dbReference>
<evidence type="ECO:0000259" key="4">
    <source>
        <dbReference type="SMART" id="SM00967"/>
    </source>
</evidence>
<accession>A0A7K0FKW2</accession>
<evidence type="ECO:0000256" key="3">
    <source>
        <dbReference type="ARBA" id="ARBA00022679"/>
    </source>
</evidence>
<dbReference type="GO" id="GO:0008173">
    <property type="term" value="F:RNA methyltransferase activity"/>
    <property type="evidence" value="ECO:0007669"/>
    <property type="project" value="InterPro"/>
</dbReference>
<evidence type="ECO:0000256" key="1">
    <source>
        <dbReference type="ARBA" id="ARBA00007228"/>
    </source>
</evidence>
<evidence type="ECO:0000313" key="6">
    <source>
        <dbReference type="Proteomes" id="UP000462931"/>
    </source>
</evidence>
<feature type="domain" description="RNA 2-O ribose methyltransferase substrate binding" evidence="4">
    <location>
        <begin position="26"/>
        <end position="95"/>
    </location>
</feature>
<dbReference type="InterPro" id="IPR029026">
    <property type="entry name" value="tRNA_m1G_MTases_N"/>
</dbReference>
<dbReference type="Gene3D" id="3.40.1280.10">
    <property type="match status" value="1"/>
</dbReference>
<dbReference type="InterPro" id="IPR051259">
    <property type="entry name" value="rRNA_Methyltransferase"/>
</dbReference>
<comment type="similarity">
    <text evidence="1">Belongs to the class IV-like SAM-binding methyltransferase superfamily. RNA methyltransferase TrmH family.</text>
</comment>
<dbReference type="Pfam" id="PF00588">
    <property type="entry name" value="SpoU_methylase"/>
    <property type="match status" value="1"/>
</dbReference>
<sequence length="251" mass="27858">MLSKSQISFIKSLHQKKYRKESGLFLVEGMKSITEFLNSQYSVQSIYCLADYIPKLPKLSQKQKVFEVSEQDLTKISTLKTPQEALAILEIPQEASFNELKADNEIVFVLDGVQDPGNLGTIIRTLDWFGFDKIICSQDTVEVYNPKVVQATMGSLARVKVAYTDLKQLLSKEKLPVYGTLLNGKNIFEVKWPSSGYVILGSEGNGISKEIKALVTEAVTIPGAGHTESLNVAISAAICCTEIKRINYIKN</sequence>
<dbReference type="InterPro" id="IPR029028">
    <property type="entry name" value="Alpha/beta_knot_MTases"/>
</dbReference>
<dbReference type="PANTHER" id="PTHR43191:SF2">
    <property type="entry name" value="RRNA METHYLTRANSFERASE 3, MITOCHONDRIAL"/>
    <property type="match status" value="1"/>
</dbReference>
<dbReference type="InterPro" id="IPR029064">
    <property type="entry name" value="Ribosomal_eL30-like_sf"/>
</dbReference>
<dbReference type="Proteomes" id="UP000462931">
    <property type="component" value="Unassembled WGS sequence"/>
</dbReference>
<dbReference type="SUPFAM" id="SSF75217">
    <property type="entry name" value="alpha/beta knot"/>
    <property type="match status" value="1"/>
</dbReference>
<dbReference type="Gene3D" id="3.30.1330.30">
    <property type="match status" value="1"/>
</dbReference>
<organism evidence="5 6">
    <name type="scientific">Pedobacter puniceum</name>
    <dbReference type="NCBI Taxonomy" id="2666136"/>
    <lineage>
        <taxon>Bacteria</taxon>
        <taxon>Pseudomonadati</taxon>
        <taxon>Bacteroidota</taxon>
        <taxon>Sphingobacteriia</taxon>
        <taxon>Sphingobacteriales</taxon>
        <taxon>Sphingobacteriaceae</taxon>
        <taxon>Pedobacter</taxon>
    </lineage>
</organism>
<evidence type="ECO:0000313" key="5">
    <source>
        <dbReference type="EMBL" id="MRX46609.1"/>
    </source>
</evidence>
<keyword evidence="3 5" id="KW-0808">Transferase</keyword>
<keyword evidence="2 5" id="KW-0489">Methyltransferase</keyword>
<dbReference type="GO" id="GO:0006396">
    <property type="term" value="P:RNA processing"/>
    <property type="evidence" value="ECO:0007669"/>
    <property type="project" value="InterPro"/>
</dbReference>
<dbReference type="SMART" id="SM00967">
    <property type="entry name" value="SpoU_sub_bind"/>
    <property type="match status" value="1"/>
</dbReference>
<proteinExistence type="inferred from homology"/>
<dbReference type="InterPro" id="IPR001537">
    <property type="entry name" value="SpoU_MeTrfase"/>
</dbReference>
<dbReference type="InterPro" id="IPR013123">
    <property type="entry name" value="SpoU_subst-bd"/>
</dbReference>
<dbReference type="GO" id="GO:0032259">
    <property type="term" value="P:methylation"/>
    <property type="evidence" value="ECO:0007669"/>
    <property type="project" value="UniProtKB-KW"/>
</dbReference>
<dbReference type="Pfam" id="PF22435">
    <property type="entry name" value="MRM3-like_sub_bind"/>
    <property type="match status" value="1"/>
</dbReference>
<dbReference type="SUPFAM" id="SSF55315">
    <property type="entry name" value="L30e-like"/>
    <property type="match status" value="1"/>
</dbReference>
<dbReference type="GO" id="GO:0005737">
    <property type="term" value="C:cytoplasm"/>
    <property type="evidence" value="ECO:0007669"/>
    <property type="project" value="UniProtKB-ARBA"/>
</dbReference>
<comment type="caution">
    <text evidence="5">The sequence shown here is derived from an EMBL/GenBank/DDBJ whole genome shotgun (WGS) entry which is preliminary data.</text>
</comment>
<evidence type="ECO:0000256" key="2">
    <source>
        <dbReference type="ARBA" id="ARBA00022603"/>
    </source>
</evidence>
<dbReference type="RefSeq" id="WP_154286685.1">
    <property type="nucleotide sequence ID" value="NZ_WKJI01000001.1"/>
</dbReference>
<reference evidence="5 6" key="1">
    <citation type="submission" date="2019-11" db="EMBL/GenBank/DDBJ databases">
        <authorList>
            <person name="Cheng Q."/>
            <person name="Yang Z."/>
        </authorList>
    </citation>
    <scope>NUCLEOTIDE SEQUENCE [LARGE SCALE GENOMIC DNA]</scope>
    <source>
        <strain evidence="5 6">HX-22-1</strain>
    </source>
</reference>